<dbReference type="Pfam" id="PF12690">
    <property type="entry name" value="BsuPI"/>
    <property type="match status" value="1"/>
</dbReference>
<keyword evidence="3" id="KW-1185">Reference proteome</keyword>
<reference evidence="2 3" key="1">
    <citation type="submission" date="2020-08" db="EMBL/GenBank/DDBJ databases">
        <title>Genomic Encyclopedia of Type Strains, Phase IV (KMG-IV): sequencing the most valuable type-strain genomes for metagenomic binning, comparative biology and taxonomic classification.</title>
        <authorList>
            <person name="Goeker M."/>
        </authorList>
    </citation>
    <scope>NUCLEOTIDE SEQUENCE [LARGE SCALE GENOMIC DNA]</scope>
    <source>
        <strain evidence="2 3">DSM 21769</strain>
    </source>
</reference>
<dbReference type="InterPro" id="IPR020481">
    <property type="entry name" value="Intracell_prot_inh_BsuPI"/>
</dbReference>
<dbReference type="InterPro" id="IPR038144">
    <property type="entry name" value="IPI"/>
</dbReference>
<sequence length="125" mass="14432">MEENLNVQVSATYEDHRVFVKATLSNTGKDTVELLFRSSQRIEVRLYEEGDSEQFVYRSSRMMMYSQVVTTLWLDPEEQVHFTEEIAPYYFKKGKTYGGNVSVTIDRVNGEIPLSKPSDSFTVNT</sequence>
<accession>A0A841PI76</accession>
<evidence type="ECO:0000313" key="3">
    <source>
        <dbReference type="Proteomes" id="UP000568839"/>
    </source>
</evidence>
<name>A0A841PI76_9BACL</name>
<organism evidence="2 3">
    <name type="scientific">Geomicrobium halophilum</name>
    <dbReference type="NCBI Taxonomy" id="549000"/>
    <lineage>
        <taxon>Bacteria</taxon>
        <taxon>Bacillati</taxon>
        <taxon>Bacillota</taxon>
        <taxon>Bacilli</taxon>
        <taxon>Bacillales</taxon>
        <taxon>Geomicrobium</taxon>
    </lineage>
</organism>
<evidence type="ECO:0000313" key="2">
    <source>
        <dbReference type="EMBL" id="MBB6448449.1"/>
    </source>
</evidence>
<comment type="caution">
    <text evidence="2">The sequence shown here is derived from an EMBL/GenBank/DDBJ whole genome shotgun (WGS) entry which is preliminary data.</text>
</comment>
<dbReference type="AlphaFoldDB" id="A0A841PI76"/>
<feature type="domain" description="Intracellular proteinase inhibitor BsuPI" evidence="1">
    <location>
        <begin position="6"/>
        <end position="94"/>
    </location>
</feature>
<proteinExistence type="predicted"/>
<dbReference type="RefSeq" id="WP_184402440.1">
    <property type="nucleotide sequence ID" value="NZ_JACHHJ010000001.1"/>
</dbReference>
<dbReference type="Proteomes" id="UP000568839">
    <property type="component" value="Unassembled WGS sequence"/>
</dbReference>
<dbReference type="Gene3D" id="2.60.40.2360">
    <property type="entry name" value="Intracellular proteinase inhibitor BsuPI"/>
    <property type="match status" value="1"/>
</dbReference>
<protein>
    <recommendedName>
        <fullName evidence="1">Intracellular proteinase inhibitor BsuPI domain-containing protein</fullName>
    </recommendedName>
</protein>
<evidence type="ECO:0000259" key="1">
    <source>
        <dbReference type="Pfam" id="PF12690"/>
    </source>
</evidence>
<dbReference type="EMBL" id="JACHHJ010000001">
    <property type="protein sequence ID" value="MBB6448449.1"/>
    <property type="molecule type" value="Genomic_DNA"/>
</dbReference>
<gene>
    <name evidence="2" type="ORF">HNR44_000398</name>
</gene>